<protein>
    <recommendedName>
        <fullName evidence="7">Putative 4-hydroxy-4-methyl-2-oxoglutarate aldolase</fullName>
        <ecNumber evidence="6">4.1.1.112</ecNumber>
        <ecNumber evidence="5">4.1.3.17</ecNumber>
    </recommendedName>
    <alternativeName>
        <fullName evidence="11">Oxaloacetate decarboxylase</fullName>
    </alternativeName>
    <alternativeName>
        <fullName evidence="9">Regulator of ribonuclease activity homolog</fullName>
    </alternativeName>
    <alternativeName>
        <fullName evidence="10">RraA-like protein</fullName>
    </alternativeName>
</protein>
<dbReference type="CDD" id="cd16841">
    <property type="entry name" value="RraA_family"/>
    <property type="match status" value="1"/>
</dbReference>
<evidence type="ECO:0000256" key="11">
    <source>
        <dbReference type="ARBA" id="ARBA00032305"/>
    </source>
</evidence>
<name>A0A4V2ZTJ9_9MICC</name>
<feature type="binding site" evidence="13">
    <location>
        <position position="123"/>
    </location>
    <ligand>
        <name>substrate</name>
    </ligand>
</feature>
<evidence type="ECO:0000256" key="12">
    <source>
        <dbReference type="ARBA" id="ARBA00047973"/>
    </source>
</evidence>
<dbReference type="SUPFAM" id="SSF89562">
    <property type="entry name" value="RraA-like"/>
    <property type="match status" value="1"/>
</dbReference>
<dbReference type="EC" id="4.1.3.17" evidence="5"/>
<comment type="function">
    <text evidence="8">Catalyzes the aldol cleavage of 4-hydroxy-4-methyl-2-oxoglutarate (HMG) into 2 molecules of pyruvate. Also contains a secondary oxaloacetate (OAA) decarboxylase activity due to the common pyruvate enolate transition state formed following C-C bond cleavage in the retro-aldol and decarboxylation reactions.</text>
</comment>
<gene>
    <name evidence="14" type="ORF">E1809_08200</name>
</gene>
<reference evidence="14 15" key="1">
    <citation type="submission" date="2019-03" db="EMBL/GenBank/DDBJ databases">
        <title>Whole genome sequence of Arthrobacter sp JH1-1.</title>
        <authorList>
            <person name="Trinh H.N."/>
        </authorList>
    </citation>
    <scope>NUCLEOTIDE SEQUENCE [LARGE SCALE GENOMIC DNA]</scope>
    <source>
        <strain evidence="14 15">JH1-1</strain>
    </source>
</reference>
<keyword evidence="13" id="KW-0479">Metal-binding</keyword>
<comment type="catalytic activity">
    <reaction evidence="12">
        <text>oxaloacetate + H(+) = pyruvate + CO2</text>
        <dbReference type="Rhea" id="RHEA:15641"/>
        <dbReference type="ChEBI" id="CHEBI:15361"/>
        <dbReference type="ChEBI" id="CHEBI:15378"/>
        <dbReference type="ChEBI" id="CHEBI:16452"/>
        <dbReference type="ChEBI" id="CHEBI:16526"/>
        <dbReference type="EC" id="4.1.1.112"/>
    </reaction>
</comment>
<evidence type="ECO:0000313" key="15">
    <source>
        <dbReference type="Proteomes" id="UP000295511"/>
    </source>
</evidence>
<evidence type="ECO:0000256" key="5">
    <source>
        <dbReference type="ARBA" id="ARBA00012213"/>
    </source>
</evidence>
<dbReference type="InterPro" id="IPR005493">
    <property type="entry name" value="RraA/RraA-like"/>
</dbReference>
<proteinExistence type="inferred from homology"/>
<keyword evidence="13" id="KW-0460">Magnesium</keyword>
<evidence type="ECO:0000256" key="1">
    <source>
        <dbReference type="ARBA" id="ARBA00001342"/>
    </source>
</evidence>
<dbReference type="AlphaFoldDB" id="A0A4V2ZTJ9"/>
<evidence type="ECO:0000256" key="3">
    <source>
        <dbReference type="ARBA" id="ARBA00008621"/>
    </source>
</evidence>
<accession>A0A4V2ZTJ9</accession>
<comment type="caution">
    <text evidence="14">The sequence shown here is derived from an EMBL/GenBank/DDBJ whole genome shotgun (WGS) entry which is preliminary data.</text>
</comment>
<evidence type="ECO:0000256" key="9">
    <source>
        <dbReference type="ARBA" id="ARBA00029596"/>
    </source>
</evidence>
<dbReference type="GO" id="GO:0047443">
    <property type="term" value="F:4-hydroxy-4-methyl-2-oxoglutarate aldolase activity"/>
    <property type="evidence" value="ECO:0007669"/>
    <property type="project" value="UniProtKB-EC"/>
</dbReference>
<sequence length="210" mass="21909">MATTLELTVRKAEWTRPPRELVRAFEAFPVANIGDAMERLGLVDGNINPVWAGAHCVGSALTVLGAAGDNAAVIEALNYIEPGDIVVINGFGHEHRALVGEQLSQRFEAAGATGAVIDGYIRDRATITSIKFPVFARGTTPAGPFKNGPGVIGEPVAIGGIVCAAGDIVAADDDGVVVIPQARAAEILELVKAVAIHEAEMTAEITREYS</sequence>
<dbReference type="Proteomes" id="UP000295511">
    <property type="component" value="Unassembled WGS sequence"/>
</dbReference>
<dbReference type="EC" id="4.1.1.112" evidence="6"/>
<dbReference type="InterPro" id="IPR036704">
    <property type="entry name" value="RraA/RraA-like_sf"/>
</dbReference>
<evidence type="ECO:0000256" key="8">
    <source>
        <dbReference type="ARBA" id="ARBA00025046"/>
    </source>
</evidence>
<dbReference type="PANTHER" id="PTHR33254">
    <property type="entry name" value="4-HYDROXY-4-METHYL-2-OXOGLUTARATE ALDOLASE 3-RELATED"/>
    <property type="match status" value="1"/>
</dbReference>
<dbReference type="EMBL" id="SMRU01000008">
    <property type="protein sequence ID" value="TDF97334.1"/>
    <property type="molecule type" value="Genomic_DNA"/>
</dbReference>
<feature type="binding site" evidence="13">
    <location>
        <begin position="100"/>
        <end position="103"/>
    </location>
    <ligand>
        <name>substrate</name>
    </ligand>
</feature>
<dbReference type="PANTHER" id="PTHR33254:SF4">
    <property type="entry name" value="4-HYDROXY-4-METHYL-2-OXOGLUTARATE ALDOLASE 3-RELATED"/>
    <property type="match status" value="1"/>
</dbReference>
<evidence type="ECO:0000256" key="2">
    <source>
        <dbReference type="ARBA" id="ARBA00001968"/>
    </source>
</evidence>
<comment type="subunit">
    <text evidence="4">Homotrimer.</text>
</comment>
<comment type="catalytic activity">
    <reaction evidence="1">
        <text>4-hydroxy-4-methyl-2-oxoglutarate = 2 pyruvate</text>
        <dbReference type="Rhea" id="RHEA:22748"/>
        <dbReference type="ChEBI" id="CHEBI:15361"/>
        <dbReference type="ChEBI" id="CHEBI:58276"/>
        <dbReference type="EC" id="4.1.3.17"/>
    </reaction>
</comment>
<comment type="cofactor">
    <cofactor evidence="13">
        <name>Mg(2+)</name>
        <dbReference type="ChEBI" id="CHEBI:18420"/>
    </cofactor>
</comment>
<evidence type="ECO:0000256" key="13">
    <source>
        <dbReference type="PIRSR" id="PIRSR605493-1"/>
    </source>
</evidence>
<dbReference type="OrthoDB" id="943692at2"/>
<evidence type="ECO:0000256" key="6">
    <source>
        <dbReference type="ARBA" id="ARBA00012947"/>
    </source>
</evidence>
<dbReference type="RefSeq" id="WP_133203742.1">
    <property type="nucleotide sequence ID" value="NZ_SMRU01000008.1"/>
</dbReference>
<organism evidence="14 15">
    <name type="scientific">Arthrobacter terricola</name>
    <dbReference type="NCBI Taxonomy" id="2547396"/>
    <lineage>
        <taxon>Bacteria</taxon>
        <taxon>Bacillati</taxon>
        <taxon>Actinomycetota</taxon>
        <taxon>Actinomycetes</taxon>
        <taxon>Micrococcales</taxon>
        <taxon>Micrococcaceae</taxon>
        <taxon>Arthrobacter</taxon>
    </lineage>
</organism>
<comment type="similarity">
    <text evidence="3">Belongs to the class II aldolase/RraA-like family.</text>
</comment>
<evidence type="ECO:0000256" key="7">
    <source>
        <dbReference type="ARBA" id="ARBA00016549"/>
    </source>
</evidence>
<dbReference type="Pfam" id="PF03737">
    <property type="entry name" value="RraA-like"/>
    <property type="match status" value="1"/>
</dbReference>
<dbReference type="GO" id="GO:0008948">
    <property type="term" value="F:oxaloacetate decarboxylase activity"/>
    <property type="evidence" value="ECO:0007669"/>
    <property type="project" value="UniProtKB-EC"/>
</dbReference>
<comment type="cofactor">
    <cofactor evidence="2">
        <name>a divalent metal cation</name>
        <dbReference type="ChEBI" id="CHEBI:60240"/>
    </cofactor>
</comment>
<evidence type="ECO:0000256" key="4">
    <source>
        <dbReference type="ARBA" id="ARBA00011233"/>
    </source>
</evidence>
<evidence type="ECO:0000313" key="14">
    <source>
        <dbReference type="EMBL" id="TDF97334.1"/>
    </source>
</evidence>
<keyword evidence="15" id="KW-1185">Reference proteome</keyword>
<evidence type="ECO:0000256" key="10">
    <source>
        <dbReference type="ARBA" id="ARBA00030169"/>
    </source>
</evidence>
<dbReference type="GO" id="GO:0046872">
    <property type="term" value="F:metal ion binding"/>
    <property type="evidence" value="ECO:0007669"/>
    <property type="project" value="UniProtKB-KW"/>
</dbReference>
<dbReference type="Gene3D" id="3.50.30.40">
    <property type="entry name" value="Ribonuclease E inhibitor RraA/RraA-like"/>
    <property type="match status" value="1"/>
</dbReference>
<feature type="binding site" evidence="13">
    <location>
        <position position="122"/>
    </location>
    <ligand>
        <name>substrate</name>
    </ligand>
</feature>